<proteinExistence type="predicted"/>
<feature type="region of interest" description="Disordered" evidence="1">
    <location>
        <begin position="212"/>
        <end position="360"/>
    </location>
</feature>
<accession>A0AAC9LKE1</accession>
<dbReference type="RefSeq" id="WP_076733287.1">
    <property type="nucleotide sequence ID" value="NZ_CP019352.1"/>
</dbReference>
<feature type="compositionally biased region" description="Low complexity" evidence="1">
    <location>
        <begin position="237"/>
        <end position="279"/>
    </location>
</feature>
<dbReference type="EMBL" id="CP019352">
    <property type="protein sequence ID" value="APY00381.1"/>
    <property type="molecule type" value="Genomic_DNA"/>
</dbReference>
<evidence type="ECO:0000313" key="3">
    <source>
        <dbReference type="EMBL" id="APY00381.1"/>
    </source>
</evidence>
<evidence type="ECO:0000313" key="4">
    <source>
        <dbReference type="Proteomes" id="UP000187506"/>
    </source>
</evidence>
<dbReference type="Proteomes" id="UP000187506">
    <property type="component" value="Chromosome"/>
</dbReference>
<feature type="compositionally biased region" description="Low complexity" evidence="1">
    <location>
        <begin position="341"/>
        <end position="360"/>
    </location>
</feature>
<feature type="compositionally biased region" description="Polar residues" evidence="1">
    <location>
        <begin position="218"/>
        <end position="230"/>
    </location>
</feature>
<keyword evidence="2" id="KW-0732">Signal</keyword>
<evidence type="ECO:0000256" key="1">
    <source>
        <dbReference type="SAM" id="MobiDB-lite"/>
    </source>
</evidence>
<feature type="compositionally biased region" description="Low complexity" evidence="1">
    <location>
        <begin position="305"/>
        <end position="328"/>
    </location>
</feature>
<feature type="compositionally biased region" description="Polar residues" evidence="1">
    <location>
        <begin position="280"/>
        <end position="304"/>
    </location>
</feature>
<feature type="chain" id="PRO_5042056354" description="Sperm nuclear basic protein PL-I" evidence="2">
    <location>
        <begin position="21"/>
        <end position="360"/>
    </location>
</feature>
<reference evidence="3 4" key="1">
    <citation type="submission" date="2017-01" db="EMBL/GenBank/DDBJ databases">
        <title>Complete genome of Lacinutrix venerupis DOK2-8 isolated from seawater in Dokdo.</title>
        <authorList>
            <person name="Chi W.-J."/>
            <person name="Kim J.H."/>
        </authorList>
    </citation>
    <scope>NUCLEOTIDE SEQUENCE [LARGE SCALE GENOMIC DNA]</scope>
    <source>
        <strain evidence="3 4">DOK2-8</strain>
    </source>
</reference>
<organism evidence="3 4">
    <name type="scientific">Lacinutrix venerupis</name>
    <dbReference type="NCBI Taxonomy" id="1486034"/>
    <lineage>
        <taxon>Bacteria</taxon>
        <taxon>Pseudomonadati</taxon>
        <taxon>Bacteroidota</taxon>
        <taxon>Flavobacteriia</taxon>
        <taxon>Flavobacteriales</taxon>
        <taxon>Flavobacteriaceae</taxon>
        <taxon>Lacinutrix</taxon>
    </lineage>
</organism>
<gene>
    <name evidence="3" type="ORF">BWR22_08640</name>
</gene>
<protein>
    <recommendedName>
        <fullName evidence="5">Sperm nuclear basic protein PL-I</fullName>
    </recommendedName>
</protein>
<sequence>MKHLIYLFSLLLFTSFTVNAENTNNLKTLESNATTSYRGYGKSFIFMEQGIEFSVYADGQFDFYMPNRGPQVNVSIGTPNVNISFNSGYNYDAYVQYDEFGAIIQIENTPIFYDYYGRIIQAGDIYINYNNRGYVTRVGGLYVHYNRYNVFSHYTGFINVYNRAYVFRPWHRYYAVPSVNYCVVFNRPYRQYYTPIRYKYNRPYTNNYRRKTAVASRRGNTITRNRSYASRTEGRTRLAATPRARTRNSLSNSTPRTRSNTSTTTRTRVKTTSTPRTRSNATPKTRTRNNTVSSTPRTNRSVTKNTATRTRTRNSSASTPRTSSNRTAQRSTKKVQNRVASTSRNTKSSSKRTSTNRSRR</sequence>
<feature type="signal peptide" evidence="2">
    <location>
        <begin position="1"/>
        <end position="20"/>
    </location>
</feature>
<dbReference type="AlphaFoldDB" id="A0AAC9LKE1"/>
<evidence type="ECO:0000256" key="2">
    <source>
        <dbReference type="SAM" id="SignalP"/>
    </source>
</evidence>
<dbReference type="KEGG" id="lvn:BWR22_08640"/>
<evidence type="ECO:0008006" key="5">
    <source>
        <dbReference type="Google" id="ProtNLM"/>
    </source>
</evidence>
<keyword evidence="4" id="KW-1185">Reference proteome</keyword>
<name>A0AAC9LKE1_9FLAO</name>